<reference evidence="3 4" key="1">
    <citation type="journal article" date="2019" name="Int. J. Syst. Evol. Microbiol.">
        <title>The Global Catalogue of Microorganisms (GCM) 10K type strain sequencing project: providing services to taxonomists for standard genome sequencing and annotation.</title>
        <authorList>
            <consortium name="The Broad Institute Genomics Platform"/>
            <consortium name="The Broad Institute Genome Sequencing Center for Infectious Disease"/>
            <person name="Wu L."/>
            <person name="Ma J."/>
        </authorList>
    </citation>
    <scope>NUCLEOTIDE SEQUENCE [LARGE SCALE GENOMIC DNA]</scope>
    <source>
        <strain evidence="3 4">JCM 13022</strain>
    </source>
</reference>
<name>A0ABN1VA17_9PSEU</name>
<dbReference type="InterPro" id="IPR053853">
    <property type="entry name" value="FitA-like_RHH"/>
</dbReference>
<dbReference type="Proteomes" id="UP001500467">
    <property type="component" value="Unassembled WGS sequence"/>
</dbReference>
<dbReference type="SUPFAM" id="SSF47598">
    <property type="entry name" value="Ribbon-helix-helix"/>
    <property type="match status" value="1"/>
</dbReference>
<proteinExistence type="predicted"/>
<protein>
    <recommendedName>
        <fullName evidence="2">Antitoxin FitA-like ribbon-helix-helix domain-containing protein</fullName>
    </recommendedName>
</protein>
<accession>A0ABN1VA17</accession>
<gene>
    <name evidence="3" type="ORF">GCM10009675_11140</name>
</gene>
<evidence type="ECO:0000259" key="2">
    <source>
        <dbReference type="Pfam" id="PF22513"/>
    </source>
</evidence>
<dbReference type="Pfam" id="PF22513">
    <property type="entry name" value="FitA-like_RHH"/>
    <property type="match status" value="1"/>
</dbReference>
<dbReference type="EMBL" id="BAAALM010000005">
    <property type="protein sequence ID" value="GAA1197585.1"/>
    <property type="molecule type" value="Genomic_DNA"/>
</dbReference>
<feature type="region of interest" description="Disordered" evidence="1">
    <location>
        <begin position="56"/>
        <end position="94"/>
    </location>
</feature>
<keyword evidence="4" id="KW-1185">Reference proteome</keyword>
<feature type="compositionally biased region" description="Gly residues" evidence="1">
    <location>
        <begin position="81"/>
        <end position="94"/>
    </location>
</feature>
<evidence type="ECO:0000313" key="4">
    <source>
        <dbReference type="Proteomes" id="UP001500467"/>
    </source>
</evidence>
<dbReference type="RefSeq" id="WP_253856198.1">
    <property type="nucleotide sequence ID" value="NZ_BAAALM010000005.1"/>
</dbReference>
<feature type="domain" description="Antitoxin FitA-like ribbon-helix-helix" evidence="2">
    <location>
        <begin position="2"/>
        <end position="39"/>
    </location>
</feature>
<comment type="caution">
    <text evidence="3">The sequence shown here is derived from an EMBL/GenBank/DDBJ whole genome shotgun (WGS) entry which is preliminary data.</text>
</comment>
<evidence type="ECO:0000256" key="1">
    <source>
        <dbReference type="SAM" id="MobiDB-lite"/>
    </source>
</evidence>
<dbReference type="InterPro" id="IPR010985">
    <property type="entry name" value="Ribbon_hlx_hlx"/>
</dbReference>
<evidence type="ECO:0000313" key="3">
    <source>
        <dbReference type="EMBL" id="GAA1197585.1"/>
    </source>
</evidence>
<organism evidence="3 4">
    <name type="scientific">Prauserella alba</name>
    <dbReference type="NCBI Taxonomy" id="176898"/>
    <lineage>
        <taxon>Bacteria</taxon>
        <taxon>Bacillati</taxon>
        <taxon>Actinomycetota</taxon>
        <taxon>Actinomycetes</taxon>
        <taxon>Pseudonocardiales</taxon>
        <taxon>Pseudonocardiaceae</taxon>
        <taxon>Prauserella</taxon>
    </lineage>
</organism>
<sequence>MAVLTIRDVPDDVRDALAHDARERGQSLQAFLLSVLQRQAAFGGNRQLLSEIERELSEGGGAEGDAPDAADLLEQARPEGRGGGVGNPGAGGAG</sequence>